<organism evidence="7 8">
    <name type="scientific">Dyadobacter chenwenxiniae</name>
    <dbReference type="NCBI Taxonomy" id="2906456"/>
    <lineage>
        <taxon>Bacteria</taxon>
        <taxon>Pseudomonadati</taxon>
        <taxon>Bacteroidota</taxon>
        <taxon>Cytophagia</taxon>
        <taxon>Cytophagales</taxon>
        <taxon>Spirosomataceae</taxon>
        <taxon>Dyadobacter</taxon>
    </lineage>
</organism>
<comment type="pathway">
    <text evidence="1 4">Cofactor biosynthesis; adenosylcobalamin biosynthesis.</text>
</comment>
<feature type="active site" evidence="4">
    <location>
        <position position="438"/>
    </location>
</feature>
<dbReference type="PANTHER" id="PTHR21343">
    <property type="entry name" value="DETHIOBIOTIN SYNTHETASE"/>
    <property type="match status" value="1"/>
</dbReference>
<dbReference type="RefSeq" id="WP_234656327.1">
    <property type="nucleotide sequence ID" value="NZ_CP094997.1"/>
</dbReference>
<protein>
    <recommendedName>
        <fullName evidence="4">Cobyric acid synthase</fullName>
    </recommendedName>
</protein>
<dbReference type="SUPFAM" id="SSF52540">
    <property type="entry name" value="P-loop containing nucleoside triphosphate hydrolases"/>
    <property type="match status" value="1"/>
</dbReference>
<evidence type="ECO:0000256" key="2">
    <source>
        <dbReference type="ARBA" id="ARBA00022573"/>
    </source>
</evidence>
<feature type="domain" description="CobB/CobQ-like glutamine amidotransferase" evidence="6">
    <location>
        <begin position="262"/>
        <end position="445"/>
    </location>
</feature>
<name>A0A9X1PM17_9BACT</name>
<comment type="caution">
    <text evidence="7">The sequence shown here is derived from an EMBL/GenBank/DDBJ whole genome shotgun (WGS) entry which is preliminary data.</text>
</comment>
<dbReference type="GO" id="GO:0009236">
    <property type="term" value="P:cobalamin biosynthetic process"/>
    <property type="evidence" value="ECO:0007669"/>
    <property type="project" value="UniProtKB-UniRule"/>
</dbReference>
<comment type="function">
    <text evidence="4">Catalyzes amidations at positions B, D, E, and G on adenosylcobyrinic A,C-diamide. NH(2) groups are provided by glutamine, and one molecule of ATP is hydrogenolyzed for each amidation.</text>
</comment>
<dbReference type="CDD" id="cd01750">
    <property type="entry name" value="GATase1_CobQ"/>
    <property type="match status" value="1"/>
</dbReference>
<evidence type="ECO:0000313" key="7">
    <source>
        <dbReference type="EMBL" id="MCF0063316.1"/>
    </source>
</evidence>
<dbReference type="InterPro" id="IPR033949">
    <property type="entry name" value="CobQ_GATase1"/>
</dbReference>
<keyword evidence="8" id="KW-1185">Reference proteome</keyword>
<evidence type="ECO:0000256" key="4">
    <source>
        <dbReference type="HAMAP-Rule" id="MF_00028"/>
    </source>
</evidence>
<dbReference type="CDD" id="cd05389">
    <property type="entry name" value="CobQ_N"/>
    <property type="match status" value="1"/>
</dbReference>
<reference evidence="7" key="1">
    <citation type="submission" date="2021-12" db="EMBL/GenBank/DDBJ databases">
        <title>Novel species in genus Dyadobacter.</title>
        <authorList>
            <person name="Ma C."/>
        </authorList>
    </citation>
    <scope>NUCLEOTIDE SEQUENCE</scope>
    <source>
        <strain evidence="7">LJ419</strain>
    </source>
</reference>
<dbReference type="HAMAP" id="MF_00028">
    <property type="entry name" value="CobQ"/>
    <property type="match status" value="1"/>
</dbReference>
<dbReference type="AlphaFoldDB" id="A0A9X1PM17"/>
<evidence type="ECO:0000256" key="1">
    <source>
        <dbReference type="ARBA" id="ARBA00004953"/>
    </source>
</evidence>
<dbReference type="Pfam" id="PF01656">
    <property type="entry name" value="CbiA"/>
    <property type="match status" value="1"/>
</dbReference>
<dbReference type="InterPro" id="IPR011698">
    <property type="entry name" value="GATase_3"/>
</dbReference>
<keyword evidence="3 4" id="KW-0315">Glutamine amidotransferase</keyword>
<keyword evidence="2 4" id="KW-0169">Cobalamin biosynthesis</keyword>
<dbReference type="Gene3D" id="3.40.50.300">
    <property type="entry name" value="P-loop containing nucleotide triphosphate hydrolases"/>
    <property type="match status" value="1"/>
</dbReference>
<sequence length="495" mass="54643">MTGNNRKPLRPIMFVGTGSDVGKSVITAGFCRIFKQDGYQPAPFKAQNMSLNSYVTADGLELGRAQAMQAEAAGIPCLSDMNPVLLKPTSDQSSQVVLNGKPVGNQSAYEYFMANDRRELFEAVKEAFNRLSTSYHPIVMEGAGSISELNLKHRDITNLRMAAHAGAATYLIGDIDRGGVFGSVYGTIALLTDEEKACMKGIIINKFRGDGRLFEDGKRMLEELTGLPVVGILPYFRDIYIEQEDSVSLESKYKTSVAGKVNVVVILLRRLSNFTDFDRLESDQRVNLFYTNDPAEIANADIVIIPGSKNTIDDMLFIKNNGVAKAILQAHKSGKTVIGICGGYQMLGETILDPHHVEGTTESVPGLGILPVSTTLQAEKTTLQCRFRFRESENLAFGYEIHMGETVITGHEKAVATLSDGRNDGCFLNEKTWGTYLHGILDNDEVIAHLLQPYTTDHSENQISFRAFKEKQFDKLADVIRANVDMELIYKSLKI</sequence>
<evidence type="ECO:0000313" key="8">
    <source>
        <dbReference type="Proteomes" id="UP001139000"/>
    </source>
</evidence>
<dbReference type="InterPro" id="IPR029062">
    <property type="entry name" value="Class_I_gatase-like"/>
</dbReference>
<dbReference type="InterPro" id="IPR004459">
    <property type="entry name" value="CobQ_synth"/>
</dbReference>
<dbReference type="Gene3D" id="3.40.50.880">
    <property type="match status" value="1"/>
</dbReference>
<proteinExistence type="inferred from homology"/>
<accession>A0A9X1PM17</accession>
<gene>
    <name evidence="4" type="primary">cobQ</name>
    <name evidence="7" type="ORF">LXM26_17535</name>
</gene>
<dbReference type="Proteomes" id="UP001139000">
    <property type="component" value="Unassembled WGS sequence"/>
</dbReference>
<evidence type="ECO:0000259" key="6">
    <source>
        <dbReference type="Pfam" id="PF07685"/>
    </source>
</evidence>
<evidence type="ECO:0000259" key="5">
    <source>
        <dbReference type="Pfam" id="PF01656"/>
    </source>
</evidence>
<dbReference type="GO" id="GO:0003824">
    <property type="term" value="F:catalytic activity"/>
    <property type="evidence" value="ECO:0007669"/>
    <property type="project" value="InterPro"/>
</dbReference>
<dbReference type="Pfam" id="PF07685">
    <property type="entry name" value="GATase_3"/>
    <property type="match status" value="1"/>
</dbReference>
<dbReference type="NCBIfam" id="TIGR00313">
    <property type="entry name" value="cobQ"/>
    <property type="match status" value="1"/>
</dbReference>
<dbReference type="SUPFAM" id="SSF52317">
    <property type="entry name" value="Class I glutamine amidotransferase-like"/>
    <property type="match status" value="1"/>
</dbReference>
<dbReference type="NCBIfam" id="NF001989">
    <property type="entry name" value="PRK00784.1"/>
    <property type="match status" value="1"/>
</dbReference>
<dbReference type="PROSITE" id="PS51274">
    <property type="entry name" value="GATASE_COBBQ"/>
    <property type="match status" value="1"/>
</dbReference>
<dbReference type="PANTHER" id="PTHR21343:SF1">
    <property type="entry name" value="COBYRIC ACID SYNTHASE"/>
    <property type="match status" value="1"/>
</dbReference>
<feature type="domain" description="CobQ/CobB/MinD/ParA nucleotide binding" evidence="5">
    <location>
        <begin position="12"/>
        <end position="239"/>
    </location>
</feature>
<evidence type="ECO:0000256" key="3">
    <source>
        <dbReference type="ARBA" id="ARBA00022962"/>
    </source>
</evidence>
<dbReference type="InterPro" id="IPR047045">
    <property type="entry name" value="CobQ_N"/>
</dbReference>
<dbReference type="GO" id="GO:0015420">
    <property type="term" value="F:ABC-type vitamin B12 transporter activity"/>
    <property type="evidence" value="ECO:0007669"/>
    <property type="project" value="UniProtKB-UniRule"/>
</dbReference>
<dbReference type="EMBL" id="JAJTTC010000004">
    <property type="protein sequence ID" value="MCF0063316.1"/>
    <property type="molecule type" value="Genomic_DNA"/>
</dbReference>
<dbReference type="InterPro" id="IPR002586">
    <property type="entry name" value="CobQ/CobB/MinD/ParA_Nub-bd_dom"/>
</dbReference>
<dbReference type="InterPro" id="IPR027417">
    <property type="entry name" value="P-loop_NTPase"/>
</dbReference>
<feature type="active site" description="Nucleophile" evidence="4">
    <location>
        <position position="341"/>
    </location>
</feature>
<comment type="similarity">
    <text evidence="4">Belongs to the CobB/CobQ family. CobQ subfamily.</text>
</comment>